<dbReference type="Proteomes" id="UP000294299">
    <property type="component" value="Chromosome NFRAN"/>
</dbReference>
<protein>
    <submittedName>
        <fullName evidence="1">Uncharacterized protein</fullName>
    </submittedName>
</protein>
<proteinExistence type="predicted"/>
<sequence>MKSILGIVVDDEEELASLFTQFSKLIYKLLKNKFLRFEYNKSNNF</sequence>
<evidence type="ECO:0000313" key="1">
    <source>
        <dbReference type="EMBL" id="VFJ12367.1"/>
    </source>
</evidence>
<accession>A0A484I6G5</accession>
<reference evidence="1 2" key="1">
    <citation type="submission" date="2019-02" db="EMBL/GenBank/DDBJ databases">
        <authorList>
            <person name="Lehtovirta-Morley E L."/>
        </authorList>
    </citation>
    <scope>NUCLEOTIDE SEQUENCE [LARGE SCALE GENOMIC DNA]</scope>
    <source>
        <strain evidence="1">NFRAN1</strain>
    </source>
</reference>
<dbReference type="AlphaFoldDB" id="A0A484I6G5"/>
<keyword evidence="2" id="KW-1185">Reference proteome</keyword>
<organism evidence="1 2">
    <name type="scientific">Candidatus Nitrosocosmicus franklandianus</name>
    <dbReference type="NCBI Taxonomy" id="1798806"/>
    <lineage>
        <taxon>Archaea</taxon>
        <taxon>Nitrososphaerota</taxon>
        <taxon>Nitrososphaeria</taxon>
        <taxon>Nitrososphaerales</taxon>
        <taxon>Nitrososphaeraceae</taxon>
        <taxon>Candidatus Nitrosocosmicus</taxon>
    </lineage>
</organism>
<gene>
    <name evidence="1" type="ORF">NFRAN_0046</name>
</gene>
<name>A0A484I6G5_9ARCH</name>
<dbReference type="EMBL" id="LR216287">
    <property type="protein sequence ID" value="VFJ12367.1"/>
    <property type="molecule type" value="Genomic_DNA"/>
</dbReference>
<evidence type="ECO:0000313" key="2">
    <source>
        <dbReference type="Proteomes" id="UP000294299"/>
    </source>
</evidence>
<dbReference type="KEGG" id="nfn:NFRAN_0046"/>